<feature type="region of interest" description="Disordered" evidence="1">
    <location>
        <begin position="1"/>
        <end position="76"/>
    </location>
</feature>
<dbReference type="SUPFAM" id="SSF52799">
    <property type="entry name" value="(Phosphotyrosine protein) phosphatases II"/>
    <property type="match status" value="1"/>
</dbReference>
<proteinExistence type="predicted"/>
<evidence type="ECO:0000313" key="4">
    <source>
        <dbReference type="EMBL" id="CAJ0587040.1"/>
    </source>
</evidence>
<evidence type="ECO:0000313" key="5">
    <source>
        <dbReference type="Proteomes" id="UP001177023"/>
    </source>
</evidence>
<dbReference type="InterPro" id="IPR000387">
    <property type="entry name" value="Tyr_Pase_dom"/>
</dbReference>
<protein>
    <submittedName>
        <fullName evidence="4">Uncharacterized protein</fullName>
    </submittedName>
</protein>
<organism evidence="4 5">
    <name type="scientific">Mesorhabditis spiculigera</name>
    <dbReference type="NCBI Taxonomy" id="96644"/>
    <lineage>
        <taxon>Eukaryota</taxon>
        <taxon>Metazoa</taxon>
        <taxon>Ecdysozoa</taxon>
        <taxon>Nematoda</taxon>
        <taxon>Chromadorea</taxon>
        <taxon>Rhabditida</taxon>
        <taxon>Rhabditina</taxon>
        <taxon>Rhabditomorpha</taxon>
        <taxon>Rhabditoidea</taxon>
        <taxon>Rhabditidae</taxon>
        <taxon>Mesorhabditinae</taxon>
        <taxon>Mesorhabditis</taxon>
    </lineage>
</organism>
<dbReference type="SMART" id="SM00194">
    <property type="entry name" value="PTPc"/>
    <property type="match status" value="1"/>
</dbReference>
<dbReference type="SMART" id="SM00404">
    <property type="entry name" value="PTPc_motif"/>
    <property type="match status" value="1"/>
</dbReference>
<feature type="compositionally biased region" description="Polar residues" evidence="1">
    <location>
        <begin position="12"/>
        <end position="28"/>
    </location>
</feature>
<dbReference type="InterPro" id="IPR000242">
    <property type="entry name" value="PTP_cat"/>
</dbReference>
<dbReference type="Proteomes" id="UP001177023">
    <property type="component" value="Unassembled WGS sequence"/>
</dbReference>
<dbReference type="Pfam" id="PF00102">
    <property type="entry name" value="Y_phosphatase"/>
    <property type="match status" value="1"/>
</dbReference>
<dbReference type="PRINTS" id="PR00700">
    <property type="entry name" value="PRTYPHPHTASE"/>
</dbReference>
<dbReference type="EMBL" id="CATQJA010002709">
    <property type="protein sequence ID" value="CAJ0587040.1"/>
    <property type="molecule type" value="Genomic_DNA"/>
</dbReference>
<dbReference type="Gene3D" id="3.90.190.10">
    <property type="entry name" value="Protein tyrosine phosphatase superfamily"/>
    <property type="match status" value="1"/>
</dbReference>
<dbReference type="PANTHER" id="PTHR46163:SF10">
    <property type="entry name" value="PROTEIN-TYROSINE PHOSPHATASE-RELATED"/>
    <property type="match status" value="1"/>
</dbReference>
<gene>
    <name evidence="4" type="ORF">MSPICULIGERA_LOCUS25020</name>
</gene>
<keyword evidence="5" id="KW-1185">Reference proteome</keyword>
<accession>A0AA36DG52</accession>
<evidence type="ECO:0000256" key="1">
    <source>
        <dbReference type="SAM" id="MobiDB-lite"/>
    </source>
</evidence>
<evidence type="ECO:0000259" key="2">
    <source>
        <dbReference type="PROSITE" id="PS50055"/>
    </source>
</evidence>
<dbReference type="InterPro" id="IPR052782">
    <property type="entry name" value="Oocyte-zygote_transition_reg"/>
</dbReference>
<reference evidence="4" key="1">
    <citation type="submission" date="2023-06" db="EMBL/GenBank/DDBJ databases">
        <authorList>
            <person name="Delattre M."/>
        </authorList>
    </citation>
    <scope>NUCLEOTIDE SEQUENCE</scope>
    <source>
        <strain evidence="4">AF72</strain>
    </source>
</reference>
<feature type="non-terminal residue" evidence="4">
    <location>
        <position position="1"/>
    </location>
</feature>
<dbReference type="InterPro" id="IPR003595">
    <property type="entry name" value="Tyr_Pase_cat"/>
</dbReference>
<comment type="caution">
    <text evidence="4">The sequence shown here is derived from an EMBL/GenBank/DDBJ whole genome shotgun (WGS) entry which is preliminary data.</text>
</comment>
<dbReference type="GO" id="GO:0004725">
    <property type="term" value="F:protein tyrosine phosphatase activity"/>
    <property type="evidence" value="ECO:0007669"/>
    <property type="project" value="InterPro"/>
</dbReference>
<evidence type="ECO:0000259" key="3">
    <source>
        <dbReference type="PROSITE" id="PS50056"/>
    </source>
</evidence>
<feature type="domain" description="Tyrosine-protein phosphatase" evidence="2">
    <location>
        <begin position="93"/>
        <end position="352"/>
    </location>
</feature>
<name>A0AA36DG52_9BILA</name>
<dbReference type="PROSITE" id="PS50056">
    <property type="entry name" value="TYR_PHOSPHATASE_2"/>
    <property type="match status" value="1"/>
</dbReference>
<dbReference type="CDD" id="cd00047">
    <property type="entry name" value="PTPc"/>
    <property type="match status" value="1"/>
</dbReference>
<dbReference type="AlphaFoldDB" id="A0AA36DG52"/>
<dbReference type="PROSITE" id="PS50055">
    <property type="entry name" value="TYR_PHOSPHATASE_PTP"/>
    <property type="match status" value="1"/>
</dbReference>
<sequence length="393" mass="44094">MKTEEATGGGPMSSSPDAASREPNTSGNRAKKRLLLPRNRLEHSGSLEPPNLKKNNSGSGERPQAHESHPFKPNTENQRKWCERILTTKVKSILREFESIRDDTADNAEKDGGAERLQEAKNRYPNIPLAEKSRVVLRHVEHGYIHASWVRVPSHGSAYICAQGPLDSTVDDFWSMMLQEKVRIILQLCDYVEGEKEKCARYLPEKPADQMQCGEVTVRNDGEGSTIGLPLSARVTKLHVSSKTLGLKSVTLEHVLLPDWPDQSAPANADDIVKLYGWMKDRQQGKRPVVVHCSAGIGRSVTFVAIDYASVCISNDPNRPMADVVQEIRRQRIKGIQSAYQYLFLHVCMLDNFARENVIQLDDRLRIFKDEYARIVERKNQKQKAAASAATAT</sequence>
<dbReference type="PANTHER" id="PTHR46163">
    <property type="entry name" value="TYROSINE-PROTEIN PHOSPHATASE-RELATED"/>
    <property type="match status" value="1"/>
</dbReference>
<feature type="domain" description="Tyrosine specific protein phosphatases" evidence="3">
    <location>
        <begin position="270"/>
        <end position="343"/>
    </location>
</feature>
<dbReference type="InterPro" id="IPR029021">
    <property type="entry name" value="Prot-tyrosine_phosphatase-like"/>
</dbReference>